<name>A0A3B0X424_9ZZZZ</name>
<evidence type="ECO:0000313" key="1">
    <source>
        <dbReference type="EMBL" id="VAW51426.1"/>
    </source>
</evidence>
<accession>A0A3B0X424</accession>
<organism evidence="1">
    <name type="scientific">hydrothermal vent metagenome</name>
    <dbReference type="NCBI Taxonomy" id="652676"/>
    <lineage>
        <taxon>unclassified sequences</taxon>
        <taxon>metagenomes</taxon>
        <taxon>ecological metagenomes</taxon>
    </lineage>
</organism>
<gene>
    <name evidence="1" type="ORF">MNBD_GAMMA06-1196</name>
</gene>
<dbReference type="EMBL" id="UOFD01000030">
    <property type="protein sequence ID" value="VAW51426.1"/>
    <property type="molecule type" value="Genomic_DNA"/>
</dbReference>
<dbReference type="AlphaFoldDB" id="A0A3B0X424"/>
<proteinExistence type="predicted"/>
<dbReference type="NCBIfam" id="NF007300">
    <property type="entry name" value="PRK09778.1"/>
    <property type="match status" value="1"/>
</dbReference>
<sequence length="105" mass="11606">MNIRSTHTILADETVSVSDLKKSPSQYFTDHAIAVLSNNRPAGYVIGASAYEALVSMLSQCQQGETFFGEFRPTASRMREITTKGMELLQNAPTDDLEKLGNYTK</sequence>
<reference evidence="1" key="1">
    <citation type="submission" date="2018-06" db="EMBL/GenBank/DDBJ databases">
        <authorList>
            <person name="Zhirakovskaya E."/>
        </authorList>
    </citation>
    <scope>NUCLEOTIDE SEQUENCE</scope>
</reference>
<protein>
    <submittedName>
        <fullName evidence="1">Uncharacterized protein</fullName>
    </submittedName>
</protein>